<dbReference type="PIRSF" id="PIRSF002849">
    <property type="entry name" value="AAA_ATPase_chaperone_MoxR_prd"/>
    <property type="match status" value="1"/>
</dbReference>
<dbReference type="Proteomes" id="UP000001882">
    <property type="component" value="Chromosome"/>
</dbReference>
<dbReference type="Gene3D" id="1.10.8.80">
    <property type="entry name" value="Magnesium chelatase subunit I, C-Terminal domain"/>
    <property type="match status" value="1"/>
</dbReference>
<dbReference type="Pfam" id="PF17863">
    <property type="entry name" value="AAA_lid_2"/>
    <property type="match status" value="1"/>
</dbReference>
<name>D1YYS7_METPS</name>
<dbReference type="STRING" id="304371.MCP_1527"/>
<dbReference type="GO" id="GO:0005524">
    <property type="term" value="F:ATP binding"/>
    <property type="evidence" value="ECO:0007669"/>
    <property type="project" value="InterPro"/>
</dbReference>
<reference evidence="4" key="3">
    <citation type="journal article" date="2011" name="PLoS ONE">
        <title>Genome sequence of a mesophilic hydrogenotrophic methanogen Methanocella paludicola, the first cultivated representative of the order Methanocellales.</title>
        <authorList>
            <person name="Sakai S."/>
            <person name="Takaki Y."/>
            <person name="Shimamura S."/>
            <person name="Sekine M."/>
            <person name="Tajima T."/>
            <person name="Kosugi H."/>
            <person name="Ichikawa N."/>
            <person name="Tasumi E."/>
            <person name="Hiraki A.T."/>
            <person name="Shimizu A."/>
            <person name="Kato Y."/>
            <person name="Nishiko R."/>
            <person name="Mori K."/>
            <person name="Fujita N."/>
            <person name="Imachi H."/>
            <person name="Takai K."/>
        </authorList>
    </citation>
    <scope>NUCLEOTIDE SEQUENCE [LARGE SCALE GENOMIC DNA]</scope>
    <source>
        <strain evidence="4">DSM 17711 / JCM 13418 / NBRC 101707 / SANAE</strain>
    </source>
</reference>
<organism evidence="3 4">
    <name type="scientific">Methanocella paludicola (strain DSM 17711 / JCM 13418 / NBRC 101707 / SANAE)</name>
    <dbReference type="NCBI Taxonomy" id="304371"/>
    <lineage>
        <taxon>Archaea</taxon>
        <taxon>Methanobacteriati</taxon>
        <taxon>Methanobacteriota</taxon>
        <taxon>Stenosarchaea group</taxon>
        <taxon>Methanomicrobia</taxon>
        <taxon>Methanocellales</taxon>
        <taxon>Methanocellaceae</taxon>
        <taxon>Methanocella</taxon>
    </lineage>
</organism>
<dbReference type="RefSeq" id="WP_012900278.1">
    <property type="nucleotide sequence ID" value="NC_013665.1"/>
</dbReference>
<dbReference type="GO" id="GO:0016887">
    <property type="term" value="F:ATP hydrolysis activity"/>
    <property type="evidence" value="ECO:0007669"/>
    <property type="project" value="InterPro"/>
</dbReference>
<dbReference type="eggNOG" id="arCOG00434">
    <property type="taxonomic scope" value="Archaea"/>
</dbReference>
<keyword evidence="4" id="KW-1185">Reference proteome</keyword>
<dbReference type="InParanoid" id="D1YYS7"/>
<evidence type="ECO:0000313" key="3">
    <source>
        <dbReference type="EMBL" id="BAI61599.1"/>
    </source>
</evidence>
<feature type="domain" description="ATPase AAA-3" evidence="1">
    <location>
        <begin position="40"/>
        <end position="170"/>
    </location>
</feature>
<dbReference type="InterPro" id="IPR011703">
    <property type="entry name" value="ATPase_AAA-3"/>
</dbReference>
<dbReference type="InterPro" id="IPR050764">
    <property type="entry name" value="CbbQ/NirQ/NorQ/GpvN"/>
</dbReference>
<evidence type="ECO:0000259" key="1">
    <source>
        <dbReference type="Pfam" id="PF07726"/>
    </source>
</evidence>
<dbReference type="KEGG" id="mpd:MCP_1527"/>
<dbReference type="Gene3D" id="3.40.50.300">
    <property type="entry name" value="P-loop containing nucleotide triphosphate hydrolases"/>
    <property type="match status" value="1"/>
</dbReference>
<dbReference type="PANTHER" id="PTHR42759:SF1">
    <property type="entry name" value="MAGNESIUM-CHELATASE SUBUNIT CHLD"/>
    <property type="match status" value="1"/>
</dbReference>
<protein>
    <submittedName>
        <fullName evidence="3">AAA ATPase</fullName>
    </submittedName>
</protein>
<dbReference type="AlphaFoldDB" id="D1YYS7"/>
<dbReference type="OrthoDB" id="24581at2157"/>
<proteinExistence type="predicted"/>
<gene>
    <name evidence="3" type="ordered locus">MCP_1527</name>
</gene>
<reference evidence="3 4" key="2">
    <citation type="journal article" date="2008" name="Int. J. Syst. Evol. Microbiol.">
        <title>Methanocella paludicola gen. nov., sp. nov., a methane-producing archaeon, the first isolate of the lineage 'Rice Cluster I', and proposal of the new archaeal order Methanocellales ord. nov.</title>
        <authorList>
            <person name="Sakai S."/>
            <person name="Imachi H."/>
            <person name="Hanada S."/>
            <person name="Ohashi A."/>
            <person name="Harada H."/>
            <person name="Kamagata Y."/>
        </authorList>
    </citation>
    <scope>NUCLEOTIDE SEQUENCE [LARGE SCALE GENOMIC DNA]</scope>
    <source>
        <strain evidence="4">DSM 17711 / JCM 13418 / NBRC 101707 / SANAE</strain>
    </source>
</reference>
<feature type="domain" description="ChlI/MoxR AAA lid" evidence="2">
    <location>
        <begin position="237"/>
        <end position="311"/>
    </location>
</feature>
<dbReference type="EMBL" id="AP011532">
    <property type="protein sequence ID" value="BAI61599.1"/>
    <property type="molecule type" value="Genomic_DNA"/>
</dbReference>
<sequence length="329" mass="36825">MEIDEFQTLSGRILRATYGVIVGDGIVVQKMLCAALAGGHVLFEDNPGLGKTMLAKVFAKVSGCEWGRVQFTPDMMPGDILGARIWKDARTGFVLEKGPVFTNILLADEINRAPPKTQSALLEAMEERQVTIEGTTYRLERPYFVIATENPIELEGTFPLPEAQLDRFMLKMSTGYVKTVEQESEILRRRIQWRADDPTDRLDSVVTKSQIIAMQDLVESKVYVDNQILDYVSSIVRATREHPAVEVGASPRGALSLLKLSRAYAAMCGRDFVTPDDIKPFVFEALSHRVIMGIEYQIEGNITPRSIIEEIVSAIEPPKGYVRQGFIRR</sequence>
<reference evidence="3 4" key="1">
    <citation type="journal article" date="2007" name="Appl. Environ. Microbiol.">
        <title>Isolation of key methanogens for global methane emission from rice paddy fields: a novel isolate affiliated with the clone cluster rice cluster I.</title>
        <authorList>
            <person name="Sakai S."/>
            <person name="Imachi H."/>
            <person name="Sekiguchi Y."/>
            <person name="Ohashi A."/>
            <person name="Harada H."/>
            <person name="Kamagata Y."/>
        </authorList>
    </citation>
    <scope>NUCLEOTIDE SEQUENCE [LARGE SCALE GENOMIC DNA]</scope>
    <source>
        <strain evidence="4">DSM 17711 / JCM 13418 / NBRC 101707 / SANAE</strain>
    </source>
</reference>
<dbReference type="SUPFAM" id="SSF52540">
    <property type="entry name" value="P-loop containing nucleoside triphosphate hydrolases"/>
    <property type="match status" value="1"/>
</dbReference>
<dbReference type="PANTHER" id="PTHR42759">
    <property type="entry name" value="MOXR FAMILY PROTEIN"/>
    <property type="match status" value="1"/>
</dbReference>
<dbReference type="PATRIC" id="fig|304371.9.peg.1563"/>
<dbReference type="InterPro" id="IPR041628">
    <property type="entry name" value="ChlI/MoxR_AAA_lid"/>
</dbReference>
<evidence type="ECO:0000259" key="2">
    <source>
        <dbReference type="Pfam" id="PF17863"/>
    </source>
</evidence>
<accession>D1YYS7</accession>
<dbReference type="GeneID" id="8681470"/>
<dbReference type="Pfam" id="PF07726">
    <property type="entry name" value="AAA_3"/>
    <property type="match status" value="1"/>
</dbReference>
<dbReference type="FunCoup" id="D1YYS7">
    <property type="interactions" value="31"/>
</dbReference>
<evidence type="ECO:0000313" key="4">
    <source>
        <dbReference type="Proteomes" id="UP000001882"/>
    </source>
</evidence>
<dbReference type="InterPro" id="IPR027417">
    <property type="entry name" value="P-loop_NTPase"/>
</dbReference>